<comment type="caution">
    <text evidence="1">The sequence shown here is derived from an EMBL/GenBank/DDBJ whole genome shotgun (WGS) entry which is preliminary data.</text>
</comment>
<evidence type="ECO:0000313" key="1">
    <source>
        <dbReference type="EMBL" id="RTE52023.1"/>
    </source>
</evidence>
<evidence type="ECO:0000313" key="2">
    <source>
        <dbReference type="Proteomes" id="UP000267585"/>
    </source>
</evidence>
<dbReference type="AlphaFoldDB" id="A0A3S0BUQ8"/>
<dbReference type="OrthoDB" id="1430560at2"/>
<accession>A0A3S0BUQ8</accession>
<proteinExistence type="predicted"/>
<dbReference type="PROSITE" id="PS51257">
    <property type="entry name" value="PROKAR_LIPOPROTEIN"/>
    <property type="match status" value="1"/>
</dbReference>
<keyword evidence="2" id="KW-1185">Reference proteome</keyword>
<dbReference type="Proteomes" id="UP000267585">
    <property type="component" value="Unassembled WGS sequence"/>
</dbReference>
<dbReference type="RefSeq" id="WP_126163708.1">
    <property type="nucleotide sequence ID" value="NZ_RQPJ01000021.1"/>
</dbReference>
<name>A0A3S0BUQ8_9FLAO</name>
<sequence>MKTIKQTLQLLAVMAMLVSCNHYDDFFGHHGTKFVTVPFEAEFIGDYIYVGPDNVESTGLEPKCEFTRVIVDFEGSGTPVGNFTGNFDFCVGPEGGYGQTEAYMVTEKGDSLFISISGKVIEGRLDDMPEYVTSYWQDPFEILGGTGRYEGATGSGISDDYNSSLDPNSHHSWSGTIIMRK</sequence>
<dbReference type="EMBL" id="RQPJ01000021">
    <property type="protein sequence ID" value="RTE52023.1"/>
    <property type="molecule type" value="Genomic_DNA"/>
</dbReference>
<protein>
    <submittedName>
        <fullName evidence="1">Uncharacterized protein</fullName>
    </submittedName>
</protein>
<reference evidence="1 2" key="1">
    <citation type="submission" date="2018-11" db="EMBL/GenBank/DDBJ databases">
        <title>Arenibacter aquaticus sp.nov., a marine bacterium isolated from surface seawater in the South China Sea.</title>
        <authorList>
            <person name="Guo J."/>
            <person name="Sun J."/>
        </authorList>
    </citation>
    <scope>NUCLEOTIDE SEQUENCE [LARGE SCALE GENOMIC DNA]</scope>
    <source>
        <strain evidence="1 2">GUO666</strain>
    </source>
</reference>
<gene>
    <name evidence="1" type="ORF">EHW67_17645</name>
</gene>
<organism evidence="1 2">
    <name type="scientific">Arenibacter aquaticus</name>
    <dbReference type="NCBI Taxonomy" id="2489054"/>
    <lineage>
        <taxon>Bacteria</taxon>
        <taxon>Pseudomonadati</taxon>
        <taxon>Bacteroidota</taxon>
        <taxon>Flavobacteriia</taxon>
        <taxon>Flavobacteriales</taxon>
        <taxon>Flavobacteriaceae</taxon>
        <taxon>Arenibacter</taxon>
    </lineage>
</organism>